<dbReference type="NCBIfam" id="TIGR00317">
    <property type="entry name" value="cobS"/>
    <property type="match status" value="1"/>
</dbReference>
<keyword evidence="9 19" id="KW-0808">Transferase</keyword>
<dbReference type="PANTHER" id="PTHR34148">
    <property type="entry name" value="ADENOSYLCOBINAMIDE-GDP RIBAZOLETRANSFERASE"/>
    <property type="match status" value="1"/>
</dbReference>
<dbReference type="HAMAP" id="MF_00719">
    <property type="entry name" value="CobS"/>
    <property type="match status" value="1"/>
</dbReference>
<evidence type="ECO:0000256" key="15">
    <source>
        <dbReference type="ARBA" id="ARBA00032605"/>
    </source>
</evidence>
<dbReference type="EC" id="2.7.8.26" evidence="5 19"/>
<keyword evidence="13 19" id="KW-0472">Membrane</keyword>
<evidence type="ECO:0000256" key="17">
    <source>
        <dbReference type="ARBA" id="ARBA00048623"/>
    </source>
</evidence>
<dbReference type="Pfam" id="PF02654">
    <property type="entry name" value="CobS"/>
    <property type="match status" value="1"/>
</dbReference>
<dbReference type="NCBIfam" id="NF001278">
    <property type="entry name" value="PRK00235.1-5"/>
    <property type="match status" value="1"/>
</dbReference>
<evidence type="ECO:0000256" key="5">
    <source>
        <dbReference type="ARBA" id="ARBA00013200"/>
    </source>
</evidence>
<evidence type="ECO:0000256" key="14">
    <source>
        <dbReference type="ARBA" id="ARBA00025228"/>
    </source>
</evidence>
<evidence type="ECO:0000256" key="4">
    <source>
        <dbReference type="ARBA" id="ARBA00010561"/>
    </source>
</evidence>
<name>A0A2K8UAA9_9GAMM</name>
<keyword evidence="8 19" id="KW-0169">Cobalamin biosynthesis</keyword>
<evidence type="ECO:0000256" key="3">
    <source>
        <dbReference type="ARBA" id="ARBA00004663"/>
    </source>
</evidence>
<comment type="function">
    <text evidence="14 19">Joins adenosylcobinamide-GDP and alpha-ribazole to generate adenosylcobalamin (Ado-cobalamin). Also synthesizes adenosylcobalamin 5'-phosphate from adenosylcobinamide-GDP and alpha-ribazole 5'-phosphate.</text>
</comment>
<comment type="catalytic activity">
    <reaction evidence="17 19">
        <text>alpha-ribazole + adenosylcob(III)inamide-GDP = adenosylcob(III)alamin + GMP + H(+)</text>
        <dbReference type="Rhea" id="RHEA:16049"/>
        <dbReference type="ChEBI" id="CHEBI:10329"/>
        <dbReference type="ChEBI" id="CHEBI:15378"/>
        <dbReference type="ChEBI" id="CHEBI:18408"/>
        <dbReference type="ChEBI" id="CHEBI:58115"/>
        <dbReference type="ChEBI" id="CHEBI:60487"/>
        <dbReference type="EC" id="2.7.8.26"/>
    </reaction>
</comment>
<keyword evidence="21" id="KW-1185">Reference proteome</keyword>
<comment type="pathway">
    <text evidence="3 19">Cofactor biosynthesis; adenosylcobalamin biosynthesis; adenosylcobalamin from cob(II)yrinate a,c-diamide: step 7/7.</text>
</comment>
<evidence type="ECO:0000256" key="7">
    <source>
        <dbReference type="ARBA" id="ARBA00022475"/>
    </source>
</evidence>
<evidence type="ECO:0000256" key="19">
    <source>
        <dbReference type="HAMAP-Rule" id="MF_00719"/>
    </source>
</evidence>
<evidence type="ECO:0000313" key="21">
    <source>
        <dbReference type="Proteomes" id="UP000232638"/>
    </source>
</evidence>
<dbReference type="InterPro" id="IPR003805">
    <property type="entry name" value="CobS"/>
</dbReference>
<comment type="cofactor">
    <cofactor evidence="1 19">
        <name>Mg(2+)</name>
        <dbReference type="ChEBI" id="CHEBI:18420"/>
    </cofactor>
</comment>
<evidence type="ECO:0000256" key="12">
    <source>
        <dbReference type="ARBA" id="ARBA00022989"/>
    </source>
</evidence>
<evidence type="ECO:0000256" key="1">
    <source>
        <dbReference type="ARBA" id="ARBA00001946"/>
    </source>
</evidence>
<comment type="subcellular location">
    <subcellularLocation>
        <location evidence="2 19">Cell membrane</location>
        <topology evidence="2 19">Multi-pass membrane protein</topology>
    </subcellularLocation>
</comment>
<dbReference type="KEGG" id="tsy:THSYN_17265"/>
<dbReference type="OrthoDB" id="9794626at2"/>
<accession>A0A2K8UAA9</accession>
<dbReference type="GO" id="GO:0051073">
    <property type="term" value="F:adenosylcobinamide-GDP ribazoletransferase activity"/>
    <property type="evidence" value="ECO:0007669"/>
    <property type="project" value="UniProtKB-UniRule"/>
</dbReference>
<feature type="transmembrane region" description="Helical" evidence="19">
    <location>
        <begin position="196"/>
        <end position="227"/>
    </location>
</feature>
<evidence type="ECO:0000313" key="20">
    <source>
        <dbReference type="EMBL" id="AUB82520.1"/>
    </source>
</evidence>
<evidence type="ECO:0000256" key="9">
    <source>
        <dbReference type="ARBA" id="ARBA00022679"/>
    </source>
</evidence>
<feature type="transmembrane region" description="Helical" evidence="19">
    <location>
        <begin position="129"/>
        <end position="148"/>
    </location>
</feature>
<evidence type="ECO:0000256" key="13">
    <source>
        <dbReference type="ARBA" id="ARBA00023136"/>
    </source>
</evidence>
<proteinExistence type="inferred from homology"/>
<gene>
    <name evidence="19" type="primary">cobS</name>
    <name evidence="20" type="ORF">THSYN_17265</name>
</gene>
<evidence type="ECO:0000256" key="8">
    <source>
        <dbReference type="ARBA" id="ARBA00022573"/>
    </source>
</evidence>
<organism evidence="20 21">
    <name type="scientific">Candidatus Thiodictyon syntrophicum</name>
    <dbReference type="NCBI Taxonomy" id="1166950"/>
    <lineage>
        <taxon>Bacteria</taxon>
        <taxon>Pseudomonadati</taxon>
        <taxon>Pseudomonadota</taxon>
        <taxon>Gammaproteobacteria</taxon>
        <taxon>Chromatiales</taxon>
        <taxon>Chromatiaceae</taxon>
        <taxon>Thiodictyon</taxon>
    </lineage>
</organism>
<keyword evidence="12 19" id="KW-1133">Transmembrane helix</keyword>
<reference evidence="20 21" key="1">
    <citation type="submission" date="2017-03" db="EMBL/GenBank/DDBJ databases">
        <title>Complete genome sequence of Candidatus 'Thiodictyon syntrophicum' sp. nov. strain Cad16T, a photolithoautotroph purple sulfur bacterium isolated from an alpine meromictic lake.</title>
        <authorList>
            <person name="Luedin S.M."/>
            <person name="Pothier J.F."/>
            <person name="Danza F."/>
            <person name="Storelli N."/>
            <person name="Wittwer M."/>
            <person name="Tonolla M."/>
        </authorList>
    </citation>
    <scope>NUCLEOTIDE SEQUENCE [LARGE SCALE GENOMIC DNA]</scope>
    <source>
        <strain evidence="20 21">Cad16T</strain>
    </source>
</reference>
<feature type="transmembrane region" description="Helical" evidence="19">
    <location>
        <begin position="71"/>
        <end position="88"/>
    </location>
</feature>
<keyword evidence="10 19" id="KW-0812">Transmembrane</keyword>
<comment type="similarity">
    <text evidence="4 19">Belongs to the CobS family.</text>
</comment>
<dbReference type="UniPathway" id="UPA00148">
    <property type="reaction ID" value="UER00238"/>
</dbReference>
<feature type="transmembrane region" description="Helical" evidence="19">
    <location>
        <begin position="47"/>
        <end position="66"/>
    </location>
</feature>
<dbReference type="GO" id="GO:0008818">
    <property type="term" value="F:cobalamin 5'-phosphate synthase activity"/>
    <property type="evidence" value="ECO:0007669"/>
    <property type="project" value="UniProtKB-UniRule"/>
</dbReference>
<dbReference type="RefSeq" id="WP_100920246.1">
    <property type="nucleotide sequence ID" value="NZ_CP020370.1"/>
</dbReference>
<evidence type="ECO:0000256" key="6">
    <source>
        <dbReference type="ARBA" id="ARBA00015850"/>
    </source>
</evidence>
<keyword evidence="11 19" id="KW-0460">Magnesium</keyword>
<dbReference type="GO" id="GO:0009236">
    <property type="term" value="P:cobalamin biosynthetic process"/>
    <property type="evidence" value="ECO:0007669"/>
    <property type="project" value="UniProtKB-UniRule"/>
</dbReference>
<evidence type="ECO:0000256" key="18">
    <source>
        <dbReference type="ARBA" id="ARBA00049504"/>
    </source>
</evidence>
<dbReference type="GO" id="GO:0005886">
    <property type="term" value="C:plasma membrane"/>
    <property type="evidence" value="ECO:0007669"/>
    <property type="project" value="UniProtKB-SubCell"/>
</dbReference>
<evidence type="ECO:0000256" key="10">
    <source>
        <dbReference type="ARBA" id="ARBA00022692"/>
    </source>
</evidence>
<evidence type="ECO:0000256" key="2">
    <source>
        <dbReference type="ARBA" id="ARBA00004651"/>
    </source>
</evidence>
<comment type="catalytic activity">
    <reaction evidence="18 19">
        <text>alpha-ribazole 5'-phosphate + adenosylcob(III)inamide-GDP = adenosylcob(III)alamin 5'-phosphate + GMP + H(+)</text>
        <dbReference type="Rhea" id="RHEA:23560"/>
        <dbReference type="ChEBI" id="CHEBI:15378"/>
        <dbReference type="ChEBI" id="CHEBI:57918"/>
        <dbReference type="ChEBI" id="CHEBI:58115"/>
        <dbReference type="ChEBI" id="CHEBI:60487"/>
        <dbReference type="ChEBI" id="CHEBI:60493"/>
        <dbReference type="EC" id="2.7.8.26"/>
    </reaction>
</comment>
<dbReference type="Proteomes" id="UP000232638">
    <property type="component" value="Chromosome"/>
</dbReference>
<keyword evidence="7 19" id="KW-1003">Cell membrane</keyword>
<dbReference type="PANTHER" id="PTHR34148:SF1">
    <property type="entry name" value="ADENOSYLCOBINAMIDE-GDP RIBAZOLETRANSFERASE"/>
    <property type="match status" value="1"/>
</dbReference>
<evidence type="ECO:0000256" key="11">
    <source>
        <dbReference type="ARBA" id="ARBA00022842"/>
    </source>
</evidence>
<dbReference type="EMBL" id="CP020370">
    <property type="protein sequence ID" value="AUB82520.1"/>
    <property type="molecule type" value="Genomic_DNA"/>
</dbReference>
<protein>
    <recommendedName>
        <fullName evidence="6 19">Adenosylcobinamide-GDP ribazoletransferase</fullName>
        <ecNumber evidence="5 19">2.7.8.26</ecNumber>
    </recommendedName>
    <alternativeName>
        <fullName evidence="16 19">Cobalamin synthase</fullName>
    </alternativeName>
    <alternativeName>
        <fullName evidence="15 19">Cobalamin-5'-phosphate synthase</fullName>
    </alternativeName>
</protein>
<sequence length="261" mass="27119">MRRGITERLADQPSLRPLWIAGRFLTRYSFPDPGAVTPAERGLAVPWYPVIGLVLGLVLAAVAFLLGPTVLARPAGVAAALVLGLWVWSTGGLHLDGLADTVDAWVGGLGNRERTLAIMKDPSSGPAGVSALILILIAKFAALEALIGAGDAWPLLWVPVLARAQLPLLLLTTPYARPGGMAADPARHAPAGAVRLIVALSAGAGVVVLGWVGLLLVGVAALLYWLLRRALMRRLGGFTGDTAGALVELTEALLILVLAVI</sequence>
<evidence type="ECO:0000256" key="16">
    <source>
        <dbReference type="ARBA" id="ARBA00032853"/>
    </source>
</evidence>
<dbReference type="AlphaFoldDB" id="A0A2K8UAA9"/>